<sequence>MSLDSPSWLKARQSGALIHVSSLPSDTGIGNLGEGARRFVDFLAAAGFSHWQVCPVGPTGYGDSPYQSFSAFAGNPYFIDLNELVEQELLTEEEISGLRELPTDRVDYGKIYYTLWGILAKAHRRFDPQTFALNGGQSFHEFYESQSYWLDPYTSFMALKARFGQRSWVEWPQEYRDPQKVAKIKLSPAELSERSRHAFYQYVFFHQWKRLKEYANAKGIEIVGDIPIYVALDSADVWSRRSNFLVHADGDLDSVAGVPPDYFSETGQLWGNPLYDWKHLEKNGYKWWIERIRSSLELFDVLRFDHFRGFADFWVVPSHAPDASEGAWELGPGIGLFYAIERAIPNAKFIAEDLGYINERVFNLRKETGYPGMKIMQFGYGHDDNNVNLPHFFEKNQVVYTGTHDNDTTQGWLDSLEGENRKCNFDYFNLHDNPTADRIVEAALASVARLVITPVQDLLGLGSSARMNCPGTSIGNWQWRLSPETFKHMTEDLPAHFRELNNRYHRIDDKVQRDYSAPPAPAPLDFPEPKKQEHSTL</sequence>
<dbReference type="EC" id="2.4.1.25" evidence="3 10"/>
<organism evidence="12 13">
    <name type="scientific">Pelagicoccus mobilis</name>
    <dbReference type="NCBI Taxonomy" id="415221"/>
    <lineage>
        <taxon>Bacteria</taxon>
        <taxon>Pseudomonadati</taxon>
        <taxon>Verrucomicrobiota</taxon>
        <taxon>Opitutia</taxon>
        <taxon>Puniceicoccales</taxon>
        <taxon>Pelagicoccaceae</taxon>
        <taxon>Pelagicoccus</taxon>
    </lineage>
</organism>
<dbReference type="Pfam" id="PF02446">
    <property type="entry name" value="Glyco_hydro_77"/>
    <property type="match status" value="1"/>
</dbReference>
<evidence type="ECO:0000256" key="4">
    <source>
        <dbReference type="ARBA" id="ARBA00020295"/>
    </source>
</evidence>
<evidence type="ECO:0000256" key="11">
    <source>
        <dbReference type="SAM" id="MobiDB-lite"/>
    </source>
</evidence>
<keyword evidence="5 10" id="KW-0328">Glycosyltransferase</keyword>
<evidence type="ECO:0000256" key="5">
    <source>
        <dbReference type="ARBA" id="ARBA00022676"/>
    </source>
</evidence>
<keyword evidence="7 10" id="KW-0119">Carbohydrate metabolism</keyword>
<dbReference type="EMBL" id="JAENIL010000011">
    <property type="protein sequence ID" value="MBK1876697.1"/>
    <property type="molecule type" value="Genomic_DNA"/>
</dbReference>
<gene>
    <name evidence="12" type="primary">malQ</name>
    <name evidence="12" type="ORF">JIN87_07445</name>
</gene>
<dbReference type="GO" id="GO:0005975">
    <property type="term" value="P:carbohydrate metabolic process"/>
    <property type="evidence" value="ECO:0007669"/>
    <property type="project" value="InterPro"/>
</dbReference>
<dbReference type="RefSeq" id="WP_200354914.1">
    <property type="nucleotide sequence ID" value="NZ_JAENIL010000011.1"/>
</dbReference>
<comment type="caution">
    <text evidence="12">The sequence shown here is derived from an EMBL/GenBank/DDBJ whole genome shotgun (WGS) entry which is preliminary data.</text>
</comment>
<proteinExistence type="inferred from homology"/>
<dbReference type="Gene3D" id="3.20.20.80">
    <property type="entry name" value="Glycosidases"/>
    <property type="match status" value="1"/>
</dbReference>
<evidence type="ECO:0000256" key="1">
    <source>
        <dbReference type="ARBA" id="ARBA00000439"/>
    </source>
</evidence>
<evidence type="ECO:0000256" key="2">
    <source>
        <dbReference type="ARBA" id="ARBA00005684"/>
    </source>
</evidence>
<dbReference type="SUPFAM" id="SSF51445">
    <property type="entry name" value="(Trans)glycosidases"/>
    <property type="match status" value="1"/>
</dbReference>
<dbReference type="NCBIfam" id="TIGR00217">
    <property type="entry name" value="malQ"/>
    <property type="match status" value="1"/>
</dbReference>
<evidence type="ECO:0000256" key="10">
    <source>
        <dbReference type="RuleBase" id="RU361207"/>
    </source>
</evidence>
<dbReference type="GO" id="GO:0004134">
    <property type="term" value="F:4-alpha-glucanotransferase activity"/>
    <property type="evidence" value="ECO:0007669"/>
    <property type="project" value="UniProtKB-EC"/>
</dbReference>
<keyword evidence="13" id="KW-1185">Reference proteome</keyword>
<protein>
    <recommendedName>
        <fullName evidence="4 10">4-alpha-glucanotransferase</fullName>
        <ecNumber evidence="3 10">2.4.1.25</ecNumber>
    </recommendedName>
    <alternativeName>
        <fullName evidence="8 10">Amylomaltase</fullName>
    </alternativeName>
    <alternativeName>
        <fullName evidence="9 10">Disproportionating enzyme</fullName>
    </alternativeName>
</protein>
<comment type="similarity">
    <text evidence="2 10">Belongs to the disproportionating enzyme family.</text>
</comment>
<evidence type="ECO:0000256" key="8">
    <source>
        <dbReference type="ARBA" id="ARBA00031423"/>
    </source>
</evidence>
<dbReference type="Proteomes" id="UP000617628">
    <property type="component" value="Unassembled WGS sequence"/>
</dbReference>
<name>A0A934VNX9_9BACT</name>
<accession>A0A934VNX9</accession>
<reference evidence="12" key="1">
    <citation type="submission" date="2021-01" db="EMBL/GenBank/DDBJ databases">
        <title>Modified the classification status of verrucomicrobia.</title>
        <authorList>
            <person name="Feng X."/>
        </authorList>
    </citation>
    <scope>NUCLEOTIDE SEQUENCE</scope>
    <source>
        <strain evidence="12">KCTC 13126</strain>
    </source>
</reference>
<feature type="region of interest" description="Disordered" evidence="11">
    <location>
        <begin position="513"/>
        <end position="537"/>
    </location>
</feature>
<dbReference type="PANTHER" id="PTHR32438">
    <property type="entry name" value="4-ALPHA-GLUCANOTRANSFERASE DPE1, CHLOROPLASTIC/AMYLOPLASTIC"/>
    <property type="match status" value="1"/>
</dbReference>
<dbReference type="AlphaFoldDB" id="A0A934VNX9"/>
<evidence type="ECO:0000313" key="12">
    <source>
        <dbReference type="EMBL" id="MBK1876697.1"/>
    </source>
</evidence>
<dbReference type="NCBIfam" id="NF011080">
    <property type="entry name" value="PRK14508.1-3"/>
    <property type="match status" value="1"/>
</dbReference>
<evidence type="ECO:0000256" key="9">
    <source>
        <dbReference type="ARBA" id="ARBA00031501"/>
    </source>
</evidence>
<comment type="catalytic activity">
    <reaction evidence="1 10">
        <text>Transfers a segment of a (1-&gt;4)-alpha-D-glucan to a new position in an acceptor, which may be glucose or a (1-&gt;4)-alpha-D-glucan.</text>
        <dbReference type="EC" id="2.4.1.25"/>
    </reaction>
</comment>
<feature type="compositionally biased region" description="Basic and acidic residues" evidence="11">
    <location>
        <begin position="527"/>
        <end position="537"/>
    </location>
</feature>
<dbReference type="InterPro" id="IPR003385">
    <property type="entry name" value="Glyco_hydro_77"/>
</dbReference>
<dbReference type="InterPro" id="IPR017853">
    <property type="entry name" value="GH"/>
</dbReference>
<evidence type="ECO:0000313" key="13">
    <source>
        <dbReference type="Proteomes" id="UP000617628"/>
    </source>
</evidence>
<evidence type="ECO:0000256" key="7">
    <source>
        <dbReference type="ARBA" id="ARBA00023277"/>
    </source>
</evidence>
<keyword evidence="6 10" id="KW-0808">Transferase</keyword>
<dbReference type="PANTHER" id="PTHR32438:SF5">
    <property type="entry name" value="4-ALPHA-GLUCANOTRANSFERASE DPE1, CHLOROPLASTIC_AMYLOPLASTIC"/>
    <property type="match status" value="1"/>
</dbReference>
<evidence type="ECO:0000256" key="6">
    <source>
        <dbReference type="ARBA" id="ARBA00022679"/>
    </source>
</evidence>
<evidence type="ECO:0000256" key="3">
    <source>
        <dbReference type="ARBA" id="ARBA00012560"/>
    </source>
</evidence>